<dbReference type="CDD" id="cd16894">
    <property type="entry name" value="MltD-like"/>
    <property type="match status" value="1"/>
</dbReference>
<dbReference type="PANTHER" id="PTHR37423:SF2">
    <property type="entry name" value="MEMBRANE-BOUND LYTIC MUREIN TRANSGLYCOSYLASE C"/>
    <property type="match status" value="1"/>
</dbReference>
<dbReference type="Gene3D" id="1.10.530.10">
    <property type="match status" value="1"/>
</dbReference>
<comment type="caution">
    <text evidence="3">The sequence shown here is derived from an EMBL/GenBank/DDBJ whole genome shotgun (WGS) entry which is preliminary data.</text>
</comment>
<keyword evidence="4" id="KW-1185">Reference proteome</keyword>
<proteinExistence type="inferred from homology"/>
<protein>
    <submittedName>
        <fullName evidence="3">Lytic transglycosylase domain-containing protein</fullName>
    </submittedName>
</protein>
<dbReference type="Proteomes" id="UP001204376">
    <property type="component" value="Unassembled WGS sequence"/>
</dbReference>
<sequence length="261" mass="29813">MSKIEMTKKHLITCSVILVLVIISSVNIFSTNPVFPVKRIAYAPSNLLFSKPAEEAEEAYSFANEALPVNDKKVDFKLKKSIAKNRYRNIQSNVLHSKADKMFPVIEPILKAYGIPEDFKFIPLVETGLHEGTSPKGARGVWQFMPGTARTYGLKVGKGKDERLNLRKSTIAACKYIKELYGEFNSWTLAAAAYNNGSIKLERAMNRQNEDNYFRMSLNRETGSYVYKIIAMKEIINNPEKYGYKNFYSYMQKPLPFLVYN</sequence>
<reference evidence="3 4" key="1">
    <citation type="submission" date="2022-07" db="EMBL/GenBank/DDBJ databases">
        <title>Mucilaginibacter sp. JC4.</title>
        <authorList>
            <person name="Le V."/>
            <person name="Ko S.-R."/>
            <person name="Ahn C.-Y."/>
            <person name="Oh H.-M."/>
        </authorList>
    </citation>
    <scope>NUCLEOTIDE SEQUENCE [LARGE SCALE GENOMIC DNA]</scope>
    <source>
        <strain evidence="3 4">JC4</strain>
    </source>
</reference>
<organism evidence="3 4">
    <name type="scientific">Mucilaginibacter aquariorum</name>
    <dbReference type="NCBI Taxonomy" id="2967225"/>
    <lineage>
        <taxon>Bacteria</taxon>
        <taxon>Pseudomonadati</taxon>
        <taxon>Bacteroidota</taxon>
        <taxon>Sphingobacteriia</taxon>
        <taxon>Sphingobacteriales</taxon>
        <taxon>Sphingobacteriaceae</taxon>
        <taxon>Mucilaginibacter</taxon>
    </lineage>
</organism>
<dbReference type="InterPro" id="IPR008258">
    <property type="entry name" value="Transglycosylase_SLT_dom_1"/>
</dbReference>
<dbReference type="EMBL" id="JANHOH010000005">
    <property type="protein sequence ID" value="MCQ6959958.1"/>
    <property type="molecule type" value="Genomic_DNA"/>
</dbReference>
<dbReference type="RefSeq" id="WP_256540147.1">
    <property type="nucleotide sequence ID" value="NZ_JANHOH010000005.1"/>
</dbReference>
<dbReference type="InterPro" id="IPR023346">
    <property type="entry name" value="Lysozyme-like_dom_sf"/>
</dbReference>
<dbReference type="PANTHER" id="PTHR37423">
    <property type="entry name" value="SOLUBLE LYTIC MUREIN TRANSGLYCOSYLASE-RELATED"/>
    <property type="match status" value="1"/>
</dbReference>
<evidence type="ECO:0000313" key="3">
    <source>
        <dbReference type="EMBL" id="MCQ6959958.1"/>
    </source>
</evidence>
<accession>A0ABT1T5Q8</accession>
<feature type="domain" description="Transglycosylase SLT" evidence="2">
    <location>
        <begin position="118"/>
        <end position="212"/>
    </location>
</feature>
<comment type="similarity">
    <text evidence="1">Belongs to the transglycosylase Slt family.</text>
</comment>
<dbReference type="SUPFAM" id="SSF53955">
    <property type="entry name" value="Lysozyme-like"/>
    <property type="match status" value="1"/>
</dbReference>
<evidence type="ECO:0000256" key="1">
    <source>
        <dbReference type="ARBA" id="ARBA00007734"/>
    </source>
</evidence>
<evidence type="ECO:0000259" key="2">
    <source>
        <dbReference type="Pfam" id="PF01464"/>
    </source>
</evidence>
<gene>
    <name evidence="3" type="ORF">NPE20_18410</name>
</gene>
<dbReference type="Pfam" id="PF01464">
    <property type="entry name" value="SLT"/>
    <property type="match status" value="1"/>
</dbReference>
<name>A0ABT1T5Q8_9SPHI</name>
<evidence type="ECO:0000313" key="4">
    <source>
        <dbReference type="Proteomes" id="UP001204376"/>
    </source>
</evidence>